<feature type="domain" description="DUF7148" evidence="1">
    <location>
        <begin position="2"/>
        <end position="87"/>
    </location>
</feature>
<dbReference type="Pfam" id="PF23650">
    <property type="entry name" value="DUF7148"/>
    <property type="match status" value="1"/>
</dbReference>
<keyword evidence="3" id="KW-1185">Reference proteome</keyword>
<sequence length="135" mass="14715">MTVSICSDINQPAFAEYIYQWAATLTQSGANFPFILPVKADKYDDGFKISLLKKMPAGNFDSAGEIQGTIEDIPGKGSVFMIRFFEGPAGLVDRRTAPPTDPQQRLSVVIDSLVDVETIMNTLPSALRNGVAKCR</sequence>
<proteinExistence type="predicted"/>
<organism evidence="2 3">
    <name type="scientific">Gonium pectorale</name>
    <name type="common">Green alga</name>
    <dbReference type="NCBI Taxonomy" id="33097"/>
    <lineage>
        <taxon>Eukaryota</taxon>
        <taxon>Viridiplantae</taxon>
        <taxon>Chlorophyta</taxon>
        <taxon>core chlorophytes</taxon>
        <taxon>Chlorophyceae</taxon>
        <taxon>CS clade</taxon>
        <taxon>Chlamydomonadales</taxon>
        <taxon>Volvocaceae</taxon>
        <taxon>Gonium</taxon>
    </lineage>
</organism>
<comment type="caution">
    <text evidence="2">The sequence shown here is derived from an EMBL/GenBank/DDBJ whole genome shotgun (WGS) entry which is preliminary data.</text>
</comment>
<accession>A0A150H4H2</accession>
<dbReference type="Proteomes" id="UP000075714">
    <property type="component" value="Unassembled WGS sequence"/>
</dbReference>
<gene>
    <name evidence="2" type="ORF">GPECTOR_1g859</name>
</gene>
<dbReference type="EMBL" id="LSYV01000002">
    <property type="protein sequence ID" value="KXZ56952.1"/>
    <property type="molecule type" value="Genomic_DNA"/>
</dbReference>
<evidence type="ECO:0000313" key="3">
    <source>
        <dbReference type="Proteomes" id="UP000075714"/>
    </source>
</evidence>
<dbReference type="AlphaFoldDB" id="A0A150H4H2"/>
<name>A0A150H4H2_GONPE</name>
<protein>
    <recommendedName>
        <fullName evidence="1">DUF7148 domain-containing protein</fullName>
    </recommendedName>
</protein>
<reference evidence="3" key="1">
    <citation type="journal article" date="2016" name="Nat. Commun.">
        <title>The Gonium pectorale genome demonstrates co-option of cell cycle regulation during the evolution of multicellularity.</title>
        <authorList>
            <person name="Hanschen E.R."/>
            <person name="Marriage T.N."/>
            <person name="Ferris P.J."/>
            <person name="Hamaji T."/>
            <person name="Toyoda A."/>
            <person name="Fujiyama A."/>
            <person name="Neme R."/>
            <person name="Noguchi H."/>
            <person name="Minakuchi Y."/>
            <person name="Suzuki M."/>
            <person name="Kawai-Toyooka H."/>
            <person name="Smith D.R."/>
            <person name="Sparks H."/>
            <person name="Anderson J."/>
            <person name="Bakaric R."/>
            <person name="Luria V."/>
            <person name="Karger A."/>
            <person name="Kirschner M.W."/>
            <person name="Durand P.M."/>
            <person name="Michod R.E."/>
            <person name="Nozaki H."/>
            <person name="Olson B.J."/>
        </authorList>
    </citation>
    <scope>NUCLEOTIDE SEQUENCE [LARGE SCALE GENOMIC DNA]</scope>
    <source>
        <strain evidence="3">NIES-2863</strain>
    </source>
</reference>
<evidence type="ECO:0000259" key="1">
    <source>
        <dbReference type="Pfam" id="PF23650"/>
    </source>
</evidence>
<evidence type="ECO:0000313" key="2">
    <source>
        <dbReference type="EMBL" id="KXZ56952.1"/>
    </source>
</evidence>
<dbReference type="OrthoDB" id="1930092at2759"/>
<dbReference type="InterPro" id="IPR055572">
    <property type="entry name" value="DUF7148"/>
</dbReference>